<dbReference type="Pfam" id="PF05258">
    <property type="entry name" value="DciA"/>
    <property type="match status" value="1"/>
</dbReference>
<dbReference type="PANTHER" id="PTHR36456">
    <property type="entry name" value="UPF0232 PROTEIN SCO3875"/>
    <property type="match status" value="1"/>
</dbReference>
<dbReference type="Proteomes" id="UP000547674">
    <property type="component" value="Unassembled WGS sequence"/>
</dbReference>
<gene>
    <name evidence="1" type="ORF">HKN21_08375</name>
</gene>
<dbReference type="AlphaFoldDB" id="A0A7Y2E986"/>
<proteinExistence type="predicted"/>
<name>A0A7Y2E986_UNCEI</name>
<organism evidence="1 2">
    <name type="scientific">Eiseniibacteriota bacterium</name>
    <dbReference type="NCBI Taxonomy" id="2212470"/>
    <lineage>
        <taxon>Bacteria</taxon>
        <taxon>Candidatus Eiseniibacteriota</taxon>
    </lineage>
</organism>
<evidence type="ECO:0000313" key="2">
    <source>
        <dbReference type="Proteomes" id="UP000547674"/>
    </source>
</evidence>
<reference evidence="1 2" key="1">
    <citation type="submission" date="2020-03" db="EMBL/GenBank/DDBJ databases">
        <title>Metabolic flexibility allows generalist bacteria to become dominant in a frequently disturbed ecosystem.</title>
        <authorList>
            <person name="Chen Y.-J."/>
            <person name="Leung P.M."/>
            <person name="Bay S.K."/>
            <person name="Hugenholtz P."/>
            <person name="Kessler A.J."/>
            <person name="Shelley G."/>
            <person name="Waite D.W."/>
            <person name="Cook P.L."/>
            <person name="Greening C."/>
        </authorList>
    </citation>
    <scope>NUCLEOTIDE SEQUENCE [LARGE SCALE GENOMIC DNA]</scope>
    <source>
        <strain evidence="1">SS_bin_28</strain>
    </source>
</reference>
<sequence length="98" mass="10981">MMKKVGGPLKGLLTQLKLDRSIEGWKAVELWPGVVGTQVAARAKAVSFRDGVLLVQVANASWMNEMIYLRRRFQKEINQQLGGDVVTEIKLQLDRESA</sequence>
<dbReference type="InterPro" id="IPR007922">
    <property type="entry name" value="DciA-like"/>
</dbReference>
<dbReference type="EMBL" id="JABDJR010000329">
    <property type="protein sequence ID" value="NNF06762.1"/>
    <property type="molecule type" value="Genomic_DNA"/>
</dbReference>
<comment type="caution">
    <text evidence="1">The sequence shown here is derived from an EMBL/GenBank/DDBJ whole genome shotgun (WGS) entry which is preliminary data.</text>
</comment>
<protein>
    <submittedName>
        <fullName evidence="1">DUF721 domain-containing protein</fullName>
    </submittedName>
</protein>
<evidence type="ECO:0000313" key="1">
    <source>
        <dbReference type="EMBL" id="NNF06762.1"/>
    </source>
</evidence>
<dbReference type="PANTHER" id="PTHR36456:SF1">
    <property type="entry name" value="UPF0232 PROTEIN SCO3875"/>
    <property type="match status" value="1"/>
</dbReference>
<accession>A0A7Y2E986</accession>